<evidence type="ECO:0000313" key="1">
    <source>
        <dbReference type="EMBL" id="KAH7958577.1"/>
    </source>
</evidence>
<dbReference type="EMBL" id="CM023472">
    <property type="protein sequence ID" value="KAH7958577.1"/>
    <property type="molecule type" value="Genomic_DNA"/>
</dbReference>
<sequence>MSLPPLQQLAFKTSLKQMEAKGPQGVRYSRSWVLNCLLLHISSPKAYNLIRKMNLLPLPTCSRLNQVLSGVPCEYGYNHVVLQALEAFFADKRDVEKYGTLVLDEIKLREGVEFNKSTYKFDGFVEFESTGEQSKAILADHALVIMFIPLFHNWVQPIASFATRGAAPGAALAKIVVESVLQLERHGASVLAVVSDGAGNNRSMWTHLGISGKLHQPVNKIPHPTLEHGRFLHFLCDVPHIIKCVRNHLLTHTYAKAGTNCINFKHYERLYDAEKDSHRKIVPKLTSSHVKPSKLEKMSVRLAAQVIKDFLIMLNTTEKNSIERNTKLFASQLTTESLRVTLMSVLDIITLLHDKDVRYVLTAKLNQDPLERFFGVVRSFGGDEDHPTIGHFGQIFRLLSLYTPLKMATKGNCAGDADPVLVSVEESLSSKRLEVLQQKKRNERTSLDSSSTQLRYVVKKAGKFSSCHECKATLLATDGVPPAAIFTEMRSFVPGALQLPSKALTALLTRIEKAIAVRTKSNVVFGDLFWCTVEDLTKGGSLVEVGCSSHSEELSARILKFYLVTRMHFYAKFVRQHKDTSVQVKVARKRAKLLSVVHVCRRRGTVMRRLQDSEENLDSEAKRVSKHVAASAVAKPTDEELARWVSYSRRMDHVT</sequence>
<organism evidence="1 2">
    <name type="scientific">Dermacentor silvarum</name>
    <name type="common">Tick</name>
    <dbReference type="NCBI Taxonomy" id="543639"/>
    <lineage>
        <taxon>Eukaryota</taxon>
        <taxon>Metazoa</taxon>
        <taxon>Ecdysozoa</taxon>
        <taxon>Arthropoda</taxon>
        <taxon>Chelicerata</taxon>
        <taxon>Arachnida</taxon>
        <taxon>Acari</taxon>
        <taxon>Parasitiformes</taxon>
        <taxon>Ixodida</taxon>
        <taxon>Ixodoidea</taxon>
        <taxon>Ixodidae</taxon>
        <taxon>Rhipicephalinae</taxon>
        <taxon>Dermacentor</taxon>
    </lineage>
</organism>
<proteinExistence type="predicted"/>
<gene>
    <name evidence="1" type="ORF">HPB49_002906</name>
</gene>
<comment type="caution">
    <text evidence="1">The sequence shown here is derived from an EMBL/GenBank/DDBJ whole genome shotgun (WGS) entry which is preliminary data.</text>
</comment>
<protein>
    <submittedName>
        <fullName evidence="1">Uncharacterized protein</fullName>
    </submittedName>
</protein>
<accession>A0ACB8D2A5</accession>
<name>A0ACB8D2A5_DERSI</name>
<keyword evidence="2" id="KW-1185">Reference proteome</keyword>
<dbReference type="Proteomes" id="UP000821865">
    <property type="component" value="Chromosome 3"/>
</dbReference>
<evidence type="ECO:0000313" key="2">
    <source>
        <dbReference type="Proteomes" id="UP000821865"/>
    </source>
</evidence>
<reference evidence="1" key="1">
    <citation type="submission" date="2020-05" db="EMBL/GenBank/DDBJ databases">
        <title>Large-scale comparative analyses of tick genomes elucidate their genetic diversity and vector capacities.</title>
        <authorList>
            <person name="Jia N."/>
            <person name="Wang J."/>
            <person name="Shi W."/>
            <person name="Du L."/>
            <person name="Sun Y."/>
            <person name="Zhan W."/>
            <person name="Jiang J."/>
            <person name="Wang Q."/>
            <person name="Zhang B."/>
            <person name="Ji P."/>
            <person name="Sakyi L.B."/>
            <person name="Cui X."/>
            <person name="Yuan T."/>
            <person name="Jiang B."/>
            <person name="Yang W."/>
            <person name="Lam T.T.-Y."/>
            <person name="Chang Q."/>
            <person name="Ding S."/>
            <person name="Wang X."/>
            <person name="Zhu J."/>
            <person name="Ruan X."/>
            <person name="Zhao L."/>
            <person name="Wei J."/>
            <person name="Que T."/>
            <person name="Du C."/>
            <person name="Cheng J."/>
            <person name="Dai P."/>
            <person name="Han X."/>
            <person name="Huang E."/>
            <person name="Gao Y."/>
            <person name="Liu J."/>
            <person name="Shao H."/>
            <person name="Ye R."/>
            <person name="Li L."/>
            <person name="Wei W."/>
            <person name="Wang X."/>
            <person name="Wang C."/>
            <person name="Yang T."/>
            <person name="Huo Q."/>
            <person name="Li W."/>
            <person name="Guo W."/>
            <person name="Chen H."/>
            <person name="Zhou L."/>
            <person name="Ni X."/>
            <person name="Tian J."/>
            <person name="Zhou Y."/>
            <person name="Sheng Y."/>
            <person name="Liu T."/>
            <person name="Pan Y."/>
            <person name="Xia L."/>
            <person name="Li J."/>
            <person name="Zhao F."/>
            <person name="Cao W."/>
        </authorList>
    </citation>
    <scope>NUCLEOTIDE SEQUENCE</scope>
    <source>
        <strain evidence="1">Dsil-2018</strain>
    </source>
</reference>